<sequence>MPHLSIKDVPDDWANALRQRAARNHRSLQGELMALLEQAVHEVGVRPTSGAVLRRTTPAGGLGPVRRGWKTIEQVSAELRARHPQPIAEQASSLALIREDRDSR</sequence>
<dbReference type="InterPro" id="IPR010985">
    <property type="entry name" value="Ribbon_hlx_hlx"/>
</dbReference>
<evidence type="ECO:0000259" key="1">
    <source>
        <dbReference type="Pfam" id="PF22513"/>
    </source>
</evidence>
<evidence type="ECO:0000313" key="2">
    <source>
        <dbReference type="EMBL" id="MFC7409016.1"/>
    </source>
</evidence>
<feature type="domain" description="Antitoxin FitA-like ribbon-helix-helix" evidence="1">
    <location>
        <begin position="3"/>
        <end position="40"/>
    </location>
</feature>
<accession>A0ABW2QHW8</accession>
<dbReference type="SUPFAM" id="SSF47598">
    <property type="entry name" value="Ribbon-helix-helix"/>
    <property type="match status" value="1"/>
</dbReference>
<dbReference type="InterPro" id="IPR013321">
    <property type="entry name" value="Arc_rbn_hlx_hlx"/>
</dbReference>
<dbReference type="RefSeq" id="WP_382222130.1">
    <property type="nucleotide sequence ID" value="NZ_JBHTCA010000005.1"/>
</dbReference>
<dbReference type="Pfam" id="PF22513">
    <property type="entry name" value="FitA-like_RHH"/>
    <property type="match status" value="1"/>
</dbReference>
<dbReference type="InterPro" id="IPR053853">
    <property type="entry name" value="FitA-like_RHH"/>
</dbReference>
<proteinExistence type="predicted"/>
<name>A0ABW2QHW8_9BURK</name>
<organism evidence="2 3">
    <name type="scientific">Hydrogenophaga atypica</name>
    <dbReference type="NCBI Taxonomy" id="249409"/>
    <lineage>
        <taxon>Bacteria</taxon>
        <taxon>Pseudomonadati</taxon>
        <taxon>Pseudomonadota</taxon>
        <taxon>Betaproteobacteria</taxon>
        <taxon>Burkholderiales</taxon>
        <taxon>Comamonadaceae</taxon>
        <taxon>Hydrogenophaga</taxon>
    </lineage>
</organism>
<comment type="caution">
    <text evidence="2">The sequence shown here is derived from an EMBL/GenBank/DDBJ whole genome shotgun (WGS) entry which is preliminary data.</text>
</comment>
<dbReference type="Proteomes" id="UP001596501">
    <property type="component" value="Unassembled WGS sequence"/>
</dbReference>
<protein>
    <recommendedName>
        <fullName evidence="1">Antitoxin FitA-like ribbon-helix-helix domain-containing protein</fullName>
    </recommendedName>
</protein>
<dbReference type="EMBL" id="JBHTCA010000005">
    <property type="protein sequence ID" value="MFC7409016.1"/>
    <property type="molecule type" value="Genomic_DNA"/>
</dbReference>
<evidence type="ECO:0000313" key="3">
    <source>
        <dbReference type="Proteomes" id="UP001596501"/>
    </source>
</evidence>
<reference evidence="3" key="1">
    <citation type="journal article" date="2019" name="Int. J. Syst. Evol. Microbiol.">
        <title>The Global Catalogue of Microorganisms (GCM) 10K type strain sequencing project: providing services to taxonomists for standard genome sequencing and annotation.</title>
        <authorList>
            <consortium name="The Broad Institute Genomics Platform"/>
            <consortium name="The Broad Institute Genome Sequencing Center for Infectious Disease"/>
            <person name="Wu L."/>
            <person name="Ma J."/>
        </authorList>
    </citation>
    <scope>NUCLEOTIDE SEQUENCE [LARGE SCALE GENOMIC DNA]</scope>
    <source>
        <strain evidence="3">CGMCC 1.12371</strain>
    </source>
</reference>
<dbReference type="Gene3D" id="1.10.1220.10">
    <property type="entry name" value="Met repressor-like"/>
    <property type="match status" value="1"/>
</dbReference>
<gene>
    <name evidence="2" type="ORF">ACFQPB_09105</name>
</gene>
<keyword evidence="3" id="KW-1185">Reference proteome</keyword>